<dbReference type="InterPro" id="IPR006384">
    <property type="entry name" value="HAD_hydro_PyrdxlP_Pase-like"/>
</dbReference>
<proteinExistence type="predicted"/>
<protein>
    <submittedName>
        <fullName evidence="5">Haloacid Dehalogenase superfamily, subfamily IB, phosphoserine phosphatase-like/2,3-diketo-5-methylthio-1-phosphopentane phosphatase</fullName>
    </submittedName>
</protein>
<dbReference type="Proteomes" id="UP000198304">
    <property type="component" value="Unassembled WGS sequence"/>
</dbReference>
<evidence type="ECO:0000313" key="6">
    <source>
        <dbReference type="Proteomes" id="UP000198304"/>
    </source>
</evidence>
<reference evidence="5 6" key="1">
    <citation type="submission" date="2017-06" db="EMBL/GenBank/DDBJ databases">
        <authorList>
            <person name="Kim H.J."/>
            <person name="Triplett B.A."/>
        </authorList>
    </citation>
    <scope>NUCLEOTIDE SEQUENCE [LARGE SCALE GENOMIC DNA]</scope>
    <source>
        <strain evidence="5 6">SCA</strain>
    </source>
</reference>
<dbReference type="OrthoDB" id="9804940at2"/>
<evidence type="ECO:0000256" key="3">
    <source>
        <dbReference type="ARBA" id="ARBA00022801"/>
    </source>
</evidence>
<keyword evidence="6" id="KW-1185">Reference proteome</keyword>
<evidence type="ECO:0000256" key="1">
    <source>
        <dbReference type="ARBA" id="ARBA00001946"/>
    </source>
</evidence>
<organism evidence="5 6">
    <name type="scientific">Anaerovirgula multivorans</name>
    <dbReference type="NCBI Taxonomy" id="312168"/>
    <lineage>
        <taxon>Bacteria</taxon>
        <taxon>Bacillati</taxon>
        <taxon>Bacillota</taxon>
        <taxon>Clostridia</taxon>
        <taxon>Peptostreptococcales</taxon>
        <taxon>Natronincolaceae</taxon>
        <taxon>Anaerovirgula</taxon>
    </lineage>
</organism>
<evidence type="ECO:0000313" key="5">
    <source>
        <dbReference type="EMBL" id="SNS25130.1"/>
    </source>
</evidence>
<accession>A0A239CYF4</accession>
<keyword evidence="2" id="KW-0479">Metal-binding</keyword>
<keyword evidence="4" id="KW-0460">Magnesium</keyword>
<dbReference type="NCBIfam" id="TIGR01489">
    <property type="entry name" value="DKMTPPase-SF"/>
    <property type="match status" value="1"/>
</dbReference>
<keyword evidence="3" id="KW-0378">Hydrolase</keyword>
<dbReference type="EMBL" id="FZOJ01000006">
    <property type="protein sequence ID" value="SNS25130.1"/>
    <property type="molecule type" value="Genomic_DNA"/>
</dbReference>
<dbReference type="AlphaFoldDB" id="A0A239CYF4"/>
<dbReference type="NCBIfam" id="TIGR01488">
    <property type="entry name" value="HAD-SF-IB"/>
    <property type="match status" value="1"/>
</dbReference>
<dbReference type="GO" id="GO:0016791">
    <property type="term" value="F:phosphatase activity"/>
    <property type="evidence" value="ECO:0007669"/>
    <property type="project" value="InterPro"/>
</dbReference>
<dbReference type="PANTHER" id="PTHR28181:SF2">
    <property type="entry name" value="PHOSPHORIC MONOESTER HYDROLASE"/>
    <property type="match status" value="1"/>
</dbReference>
<evidence type="ECO:0000256" key="4">
    <source>
        <dbReference type="ARBA" id="ARBA00022842"/>
    </source>
</evidence>
<dbReference type="Gene3D" id="3.40.50.1000">
    <property type="entry name" value="HAD superfamily/HAD-like"/>
    <property type="match status" value="1"/>
</dbReference>
<dbReference type="RefSeq" id="WP_089282461.1">
    <property type="nucleotide sequence ID" value="NZ_FZOJ01000006.1"/>
</dbReference>
<dbReference type="Gene3D" id="3.90.1470.20">
    <property type="match status" value="1"/>
</dbReference>
<dbReference type="GO" id="GO:0046872">
    <property type="term" value="F:metal ion binding"/>
    <property type="evidence" value="ECO:0007669"/>
    <property type="project" value="UniProtKB-KW"/>
</dbReference>
<dbReference type="PANTHER" id="PTHR28181">
    <property type="entry name" value="UPF0655 PROTEIN YCR015C"/>
    <property type="match status" value="1"/>
</dbReference>
<dbReference type="InterPro" id="IPR023214">
    <property type="entry name" value="HAD_sf"/>
</dbReference>
<dbReference type="SUPFAM" id="SSF56784">
    <property type="entry name" value="HAD-like"/>
    <property type="match status" value="1"/>
</dbReference>
<comment type="cofactor">
    <cofactor evidence="1">
        <name>Mg(2+)</name>
        <dbReference type="ChEBI" id="CHEBI:18420"/>
    </cofactor>
</comment>
<gene>
    <name evidence="5" type="ORF">SAMN05446037_1006228</name>
</gene>
<dbReference type="InterPro" id="IPR036412">
    <property type="entry name" value="HAD-like_sf"/>
</dbReference>
<dbReference type="Pfam" id="PF06888">
    <property type="entry name" value="Put_Phosphatase"/>
    <property type="match status" value="1"/>
</dbReference>
<dbReference type="InterPro" id="IPR016965">
    <property type="entry name" value="Pase_PHOSPHO-typ"/>
</dbReference>
<sequence>MEKEKLVFFVDFDGTITKRDVCEAIVTELASEGWIEINDQWENKQLSTLECARETFKLFKRKDSLAFKEIADMIEIDDEFLVFVDYCKNQGYPIYILSDGYDYYIDYILKREGLSLPYYANKLIFSSEIEIQVPYQSDHCDLCGVCKTELMLELKKTFQKSIYIGDGSSDFCPAEKADYVFAKKKLYDYCVSLGRQVDKFESFHDILERLYYWEKEITK</sequence>
<dbReference type="InterPro" id="IPR050849">
    <property type="entry name" value="HAD-like_hydrolase_phosphatase"/>
</dbReference>
<evidence type="ECO:0000256" key="2">
    <source>
        <dbReference type="ARBA" id="ARBA00022723"/>
    </source>
</evidence>
<name>A0A239CYF4_9FIRM</name>